<evidence type="ECO:0000313" key="2">
    <source>
        <dbReference type="EMBL" id="TCK75167.1"/>
    </source>
</evidence>
<sequence>MKQAGVFSTATLGVLLLVATGAPGYGQQPQQQQNQNQNRQQNQARRPPQQNQNRQQNQTRRAPQQNQNRPRMQEQNQNRQQAQRPGQSNQNRPRPALELQRTQQERRAQQAEQRRIWQQHRAGRWDSERRTWQQRGGYSGYRIPAPYFRNYYGRNHWFRVYNLPFMVVGGFPRFQYAGYWFTFLDPYPEYWGVNWYETDDVFIDYSMDGYYLYNRMYPGRPGIAVSIAF</sequence>
<organism evidence="2 3">
    <name type="scientific">Acidipila rosea</name>
    <dbReference type="NCBI Taxonomy" id="768535"/>
    <lineage>
        <taxon>Bacteria</taxon>
        <taxon>Pseudomonadati</taxon>
        <taxon>Acidobacteriota</taxon>
        <taxon>Terriglobia</taxon>
        <taxon>Terriglobales</taxon>
        <taxon>Acidobacteriaceae</taxon>
        <taxon>Acidipila</taxon>
    </lineage>
</organism>
<dbReference type="EMBL" id="SMGK01000001">
    <property type="protein sequence ID" value="TCK75167.1"/>
    <property type="molecule type" value="Genomic_DNA"/>
</dbReference>
<name>A0A4R1LC65_9BACT</name>
<dbReference type="Proteomes" id="UP000295210">
    <property type="component" value="Unassembled WGS sequence"/>
</dbReference>
<dbReference type="AlphaFoldDB" id="A0A4R1LC65"/>
<protein>
    <submittedName>
        <fullName evidence="2">Uncharacterized protein</fullName>
    </submittedName>
</protein>
<comment type="caution">
    <text evidence="2">The sequence shown here is derived from an EMBL/GenBank/DDBJ whole genome shotgun (WGS) entry which is preliminary data.</text>
</comment>
<feature type="compositionally biased region" description="Low complexity" evidence="1">
    <location>
        <begin position="25"/>
        <end position="85"/>
    </location>
</feature>
<gene>
    <name evidence="2" type="ORF">C7378_0147</name>
</gene>
<keyword evidence="3" id="KW-1185">Reference proteome</keyword>
<evidence type="ECO:0000256" key="1">
    <source>
        <dbReference type="SAM" id="MobiDB-lite"/>
    </source>
</evidence>
<evidence type="ECO:0000313" key="3">
    <source>
        <dbReference type="Proteomes" id="UP000295210"/>
    </source>
</evidence>
<reference evidence="2 3" key="1">
    <citation type="submission" date="2019-03" db="EMBL/GenBank/DDBJ databases">
        <title>Genomic Encyclopedia of Type Strains, Phase IV (KMG-IV): sequencing the most valuable type-strain genomes for metagenomic binning, comparative biology and taxonomic classification.</title>
        <authorList>
            <person name="Goeker M."/>
        </authorList>
    </citation>
    <scope>NUCLEOTIDE SEQUENCE [LARGE SCALE GENOMIC DNA]</scope>
    <source>
        <strain evidence="2 3">DSM 103428</strain>
    </source>
</reference>
<dbReference type="RefSeq" id="WP_207901282.1">
    <property type="nucleotide sequence ID" value="NZ_SMGK01000001.1"/>
</dbReference>
<accession>A0A4R1LC65</accession>
<feature type="region of interest" description="Disordered" evidence="1">
    <location>
        <begin position="25"/>
        <end position="120"/>
    </location>
</feature>
<feature type="compositionally biased region" description="Basic and acidic residues" evidence="1">
    <location>
        <begin position="103"/>
        <end position="115"/>
    </location>
</feature>
<proteinExistence type="predicted"/>